<evidence type="ECO:0000313" key="4">
    <source>
        <dbReference type="Proteomes" id="UP000663868"/>
    </source>
</evidence>
<dbReference type="AlphaFoldDB" id="A0A819DE83"/>
<evidence type="ECO:0000313" key="2">
    <source>
        <dbReference type="EMBL" id="CAF1009316.1"/>
    </source>
</evidence>
<evidence type="ECO:0000256" key="1">
    <source>
        <dbReference type="SAM" id="SignalP"/>
    </source>
</evidence>
<name>A0A819DE83_9BILA</name>
<comment type="caution">
    <text evidence="3">The sequence shown here is derived from an EMBL/GenBank/DDBJ whole genome shotgun (WGS) entry which is preliminary data.</text>
</comment>
<protein>
    <submittedName>
        <fullName evidence="3">Uncharacterized protein</fullName>
    </submittedName>
</protein>
<gene>
    <name evidence="2" type="ORF">IZO911_LOCUS18086</name>
    <name evidence="3" type="ORF">KXQ929_LOCUS19048</name>
</gene>
<organism evidence="3 4">
    <name type="scientific">Adineta steineri</name>
    <dbReference type="NCBI Taxonomy" id="433720"/>
    <lineage>
        <taxon>Eukaryota</taxon>
        <taxon>Metazoa</taxon>
        <taxon>Spiralia</taxon>
        <taxon>Gnathifera</taxon>
        <taxon>Rotifera</taxon>
        <taxon>Eurotatoria</taxon>
        <taxon>Bdelloidea</taxon>
        <taxon>Adinetida</taxon>
        <taxon>Adinetidae</taxon>
        <taxon>Adineta</taxon>
    </lineage>
</organism>
<accession>A0A819DE83</accession>
<keyword evidence="1" id="KW-0732">Signal</keyword>
<proteinExistence type="predicted"/>
<feature type="signal peptide" evidence="1">
    <location>
        <begin position="1"/>
        <end position="20"/>
    </location>
</feature>
<sequence>MNKFIPIWICTVWLLSTVMTETVDIDLQEGLILNVTQKSLFMRNLTEGKSGDHLLTEQWQDYVLANAMLTNYLNILLVHASKTDFSLENGSNQCTLYIKSLNSFRHTIIQLADNIRHHLTDLCIDMHRIHRSLENVPIHLKTILVLIKKGTKALIDTKLSALLKKNEDLVKGYLKILQNSKIKFEEIKNLLSELNSLISMLTINNVITLQIEDVTIQWNFLTDLFTHLAVQAETSSNYFLLQFNWILEQFIQLDIDTNRDLIINLLLSKVIEIERILDLLAIISETYVDISLQYSNEKLIDNANLLLISNEQERKDSIRQHRYELQPQTVKFARVALKRHDEFLQRNQNRQITYEKFLNESSQSDLNILLNMN</sequence>
<dbReference type="EMBL" id="CAJNOE010000172">
    <property type="protein sequence ID" value="CAF1009316.1"/>
    <property type="molecule type" value="Genomic_DNA"/>
</dbReference>
<feature type="chain" id="PRO_5036415383" evidence="1">
    <location>
        <begin position="21"/>
        <end position="373"/>
    </location>
</feature>
<reference evidence="3" key="1">
    <citation type="submission" date="2021-02" db="EMBL/GenBank/DDBJ databases">
        <authorList>
            <person name="Nowell W R."/>
        </authorList>
    </citation>
    <scope>NUCLEOTIDE SEQUENCE</scope>
</reference>
<dbReference type="EMBL" id="CAJOBB010001274">
    <property type="protein sequence ID" value="CAF3834129.1"/>
    <property type="molecule type" value="Genomic_DNA"/>
</dbReference>
<dbReference type="Proteomes" id="UP000663868">
    <property type="component" value="Unassembled WGS sequence"/>
</dbReference>
<dbReference type="Proteomes" id="UP000663860">
    <property type="component" value="Unassembled WGS sequence"/>
</dbReference>
<evidence type="ECO:0000313" key="3">
    <source>
        <dbReference type="EMBL" id="CAF3834129.1"/>
    </source>
</evidence>